<evidence type="ECO:0000313" key="1">
    <source>
        <dbReference type="EMBL" id="PRY32668.1"/>
    </source>
</evidence>
<organism evidence="1 2">
    <name type="scientific">Umezawaea tangerina</name>
    <dbReference type="NCBI Taxonomy" id="84725"/>
    <lineage>
        <taxon>Bacteria</taxon>
        <taxon>Bacillati</taxon>
        <taxon>Actinomycetota</taxon>
        <taxon>Actinomycetes</taxon>
        <taxon>Pseudonocardiales</taxon>
        <taxon>Pseudonocardiaceae</taxon>
        <taxon>Umezawaea</taxon>
    </lineage>
</organism>
<reference evidence="1 2" key="1">
    <citation type="submission" date="2018-03" db="EMBL/GenBank/DDBJ databases">
        <title>Genomic Encyclopedia of Archaeal and Bacterial Type Strains, Phase II (KMG-II): from individual species to whole genera.</title>
        <authorList>
            <person name="Goeker M."/>
        </authorList>
    </citation>
    <scope>NUCLEOTIDE SEQUENCE [LARGE SCALE GENOMIC DNA]</scope>
    <source>
        <strain evidence="1 2">DSM 44720</strain>
    </source>
</reference>
<sequence length="180" mass="20018">MRPVFTPSGPITDPVTKFGGQPVWLDTPTWPLSRELGTQMRFLGQIALPGERLVYLFMTEDEEYVDDTWEPEGGENACLVQPGPVPSFLRVSDQATGPTYGPDFAVDLMPTRGETGSADNLVGGYPEWVQNNDWPEGDYRFLAQFGDLPFEKQPNFGDAGTGYAFVDEMAGEGRFLWQCH</sequence>
<gene>
    <name evidence="1" type="ORF">CLV43_12087</name>
</gene>
<dbReference type="InterPro" id="IPR035948">
    <property type="entry name" value="YwqG-like_sf"/>
</dbReference>
<keyword evidence="2" id="KW-1185">Reference proteome</keyword>
<dbReference type="EMBL" id="PVTF01000020">
    <property type="protein sequence ID" value="PRY32668.1"/>
    <property type="molecule type" value="Genomic_DNA"/>
</dbReference>
<dbReference type="AlphaFoldDB" id="A0A2T0SGX6"/>
<evidence type="ECO:0000313" key="2">
    <source>
        <dbReference type="Proteomes" id="UP000239494"/>
    </source>
</evidence>
<name>A0A2T0SGX6_9PSEU</name>
<dbReference type="Proteomes" id="UP000239494">
    <property type="component" value="Unassembled WGS sequence"/>
</dbReference>
<evidence type="ECO:0008006" key="3">
    <source>
        <dbReference type="Google" id="ProtNLM"/>
    </source>
</evidence>
<dbReference type="OrthoDB" id="253985at2"/>
<comment type="caution">
    <text evidence="1">The sequence shown here is derived from an EMBL/GenBank/DDBJ whole genome shotgun (WGS) entry which is preliminary data.</text>
</comment>
<dbReference type="SUPFAM" id="SSF103032">
    <property type="entry name" value="Hypothetical protein YwqG"/>
    <property type="match status" value="1"/>
</dbReference>
<accession>A0A2T0SGX6</accession>
<proteinExistence type="predicted"/>
<protein>
    <recommendedName>
        <fullName evidence="3">DUF1963 domain-containing protein</fullName>
    </recommendedName>
</protein>
<dbReference type="RefSeq" id="WP_106196122.1">
    <property type="nucleotide sequence ID" value="NZ_PVTF01000020.1"/>
</dbReference>